<feature type="non-terminal residue" evidence="3">
    <location>
        <position position="1"/>
    </location>
</feature>
<proteinExistence type="predicted"/>
<keyword evidence="2" id="KW-0315">Glutamine amidotransferase</keyword>
<dbReference type="SUPFAM" id="SSF53271">
    <property type="entry name" value="PRTase-like"/>
    <property type="match status" value="1"/>
</dbReference>
<dbReference type="InterPro" id="IPR029057">
    <property type="entry name" value="PRTase-like"/>
</dbReference>
<dbReference type="Gene3D" id="3.40.50.2020">
    <property type="match status" value="1"/>
</dbReference>
<evidence type="ECO:0008006" key="4">
    <source>
        <dbReference type="Google" id="ProtNLM"/>
    </source>
</evidence>
<protein>
    <recommendedName>
        <fullName evidence="4">Amidophosphoribosyltransferase</fullName>
    </recommendedName>
</protein>
<dbReference type="GO" id="GO:0016740">
    <property type="term" value="F:transferase activity"/>
    <property type="evidence" value="ECO:0007669"/>
    <property type="project" value="UniProtKB-KW"/>
</dbReference>
<dbReference type="AlphaFoldDB" id="X0XC00"/>
<evidence type="ECO:0000256" key="2">
    <source>
        <dbReference type="ARBA" id="ARBA00022962"/>
    </source>
</evidence>
<dbReference type="CDD" id="cd06223">
    <property type="entry name" value="PRTases_typeI"/>
    <property type="match status" value="1"/>
</dbReference>
<evidence type="ECO:0000313" key="3">
    <source>
        <dbReference type="EMBL" id="GAG34198.1"/>
    </source>
</evidence>
<dbReference type="InterPro" id="IPR000836">
    <property type="entry name" value="PRTase_dom"/>
</dbReference>
<keyword evidence="1" id="KW-0808">Transferase</keyword>
<gene>
    <name evidence="3" type="ORF">S01H1_70520</name>
</gene>
<name>X0XC00_9ZZZZ</name>
<comment type="caution">
    <text evidence="3">The sequence shown here is derived from an EMBL/GenBank/DDBJ whole genome shotgun (WGS) entry which is preliminary data.</text>
</comment>
<reference evidence="3" key="1">
    <citation type="journal article" date="2014" name="Front. Microbiol.">
        <title>High frequency of phylogenetically diverse reductive dehalogenase-homologous genes in deep subseafloor sedimentary metagenomes.</title>
        <authorList>
            <person name="Kawai M."/>
            <person name="Futagami T."/>
            <person name="Toyoda A."/>
            <person name="Takaki Y."/>
            <person name="Nishi S."/>
            <person name="Hori S."/>
            <person name="Arai W."/>
            <person name="Tsubouchi T."/>
            <person name="Morono Y."/>
            <person name="Uchiyama I."/>
            <person name="Ito T."/>
            <person name="Fujiyama A."/>
            <person name="Inagaki F."/>
            <person name="Takami H."/>
        </authorList>
    </citation>
    <scope>NUCLEOTIDE SEQUENCE</scope>
    <source>
        <strain evidence="3">Expedition CK06-06</strain>
    </source>
</reference>
<dbReference type="EMBL" id="BARS01046903">
    <property type="protein sequence ID" value="GAG34198.1"/>
    <property type="molecule type" value="Genomic_DNA"/>
</dbReference>
<sequence>SSTYEGINVEQSRNRCGAALARRDDVKPDLVAGIPDSGTGHAIGYANESGIPYGRPFVKYTPTWPRSFMPQNQEVRNLVAHMKLVPIKEMISGKRLLFCEDSIVRGTQLKDTVQDFYSFGAQEVHMRPACPPLVFGCKYLDFSRSRSELDLAARQAIKELEGGDGDDHLREYAGADADKQEAMIDRIRQKLALTTLKYQKLDDMVEAIGLSPEKLCTYCWDGCEGPCKAKASSDDAAASPATE</sequence>
<evidence type="ECO:0000256" key="1">
    <source>
        <dbReference type="ARBA" id="ARBA00022679"/>
    </source>
</evidence>
<dbReference type="PANTHER" id="PTHR11907">
    <property type="entry name" value="AMIDOPHOSPHORIBOSYLTRANSFERASE"/>
    <property type="match status" value="1"/>
</dbReference>
<organism evidence="3">
    <name type="scientific">marine sediment metagenome</name>
    <dbReference type="NCBI Taxonomy" id="412755"/>
    <lineage>
        <taxon>unclassified sequences</taxon>
        <taxon>metagenomes</taxon>
        <taxon>ecological metagenomes</taxon>
    </lineage>
</organism>
<accession>X0XC00</accession>